<reference evidence="3" key="1">
    <citation type="journal article" date="2019" name="Int. J. Syst. Evol. Microbiol.">
        <title>The Global Catalogue of Microorganisms (GCM) 10K type strain sequencing project: providing services to taxonomists for standard genome sequencing and annotation.</title>
        <authorList>
            <consortium name="The Broad Institute Genomics Platform"/>
            <consortium name="The Broad Institute Genome Sequencing Center for Infectious Disease"/>
            <person name="Wu L."/>
            <person name="Ma J."/>
        </authorList>
    </citation>
    <scope>NUCLEOTIDE SEQUENCE [LARGE SCALE GENOMIC DNA]</scope>
    <source>
        <strain evidence="3">JCM 30346</strain>
    </source>
</reference>
<dbReference type="EMBL" id="JBHSRF010000007">
    <property type="protein sequence ID" value="MFC6080881.1"/>
    <property type="molecule type" value="Genomic_DNA"/>
</dbReference>
<name>A0ABW1NC53_9ACTN</name>
<gene>
    <name evidence="2" type="ORF">ACFP1K_06890</name>
</gene>
<evidence type="ECO:0000313" key="3">
    <source>
        <dbReference type="Proteomes" id="UP001596137"/>
    </source>
</evidence>
<evidence type="ECO:0000256" key="1">
    <source>
        <dbReference type="SAM" id="MobiDB-lite"/>
    </source>
</evidence>
<feature type="region of interest" description="Disordered" evidence="1">
    <location>
        <begin position="60"/>
        <end position="99"/>
    </location>
</feature>
<comment type="caution">
    <text evidence="2">The sequence shown here is derived from an EMBL/GenBank/DDBJ whole genome shotgun (WGS) entry which is preliminary data.</text>
</comment>
<keyword evidence="3" id="KW-1185">Reference proteome</keyword>
<organism evidence="2 3">
    <name type="scientific">Sphaerisporangium aureirubrum</name>
    <dbReference type="NCBI Taxonomy" id="1544736"/>
    <lineage>
        <taxon>Bacteria</taxon>
        <taxon>Bacillati</taxon>
        <taxon>Actinomycetota</taxon>
        <taxon>Actinomycetes</taxon>
        <taxon>Streptosporangiales</taxon>
        <taxon>Streptosporangiaceae</taxon>
        <taxon>Sphaerisporangium</taxon>
    </lineage>
</organism>
<accession>A0ABW1NC53</accession>
<sequence length="99" mass="10681">MVEVRLMGDDPDRVRETAALISRILGASDEVVLGDQKQVPNKRGPGLRIFLEVIPARTDGRPAYVSAERTDQASSPARRANGRGPVPSRPRLALPPGSQ</sequence>
<dbReference type="RefSeq" id="WP_380748124.1">
    <property type="nucleotide sequence ID" value="NZ_JBHSRF010000007.1"/>
</dbReference>
<dbReference type="Proteomes" id="UP001596137">
    <property type="component" value="Unassembled WGS sequence"/>
</dbReference>
<evidence type="ECO:0000313" key="2">
    <source>
        <dbReference type="EMBL" id="MFC6080881.1"/>
    </source>
</evidence>
<proteinExistence type="predicted"/>
<protein>
    <submittedName>
        <fullName evidence="2">Uncharacterized protein</fullName>
    </submittedName>
</protein>